<evidence type="ECO:0000256" key="1">
    <source>
        <dbReference type="PROSITE-ProRule" id="PRU00339"/>
    </source>
</evidence>
<dbReference type="RefSeq" id="WP_194104205.1">
    <property type="nucleotide sequence ID" value="NZ_JADFFM010000001.1"/>
</dbReference>
<feature type="repeat" description="TPR" evidence="1">
    <location>
        <begin position="316"/>
        <end position="349"/>
    </location>
</feature>
<evidence type="ECO:0000313" key="3">
    <source>
        <dbReference type="EMBL" id="MBE9664778.1"/>
    </source>
</evidence>
<feature type="region of interest" description="Disordered" evidence="2">
    <location>
        <begin position="551"/>
        <end position="573"/>
    </location>
</feature>
<dbReference type="Pfam" id="PF13181">
    <property type="entry name" value="TPR_8"/>
    <property type="match status" value="2"/>
</dbReference>
<dbReference type="PROSITE" id="PS50005">
    <property type="entry name" value="TPR"/>
    <property type="match status" value="2"/>
</dbReference>
<evidence type="ECO:0000313" key="4">
    <source>
        <dbReference type="Proteomes" id="UP000632774"/>
    </source>
</evidence>
<gene>
    <name evidence="3" type="ORF">IRJ18_00300</name>
</gene>
<sequence>MLKRIVIFSLFLVPAFVYGQKKGNTVRTGKPLTSIDSVMVKQLFFSALHEKTVENFPLAADLFNRVLQTDPNNDAAMYELAGLKKLQKDNDEARQLLERATTINTDNEWYWLALADSYEKSNDVARLENVFNQLIRIAPDKPDYYFDKANAYFLQKRYDEALGVYKQIEGLTGLTDDLAAQRQKIYLKQGKVDLAATEIETLIAGNPGQIRYYLLLAEIYNSNNFNDKALKVLLKAEKIDTNNGLVHLALADVYRDKKDAEACFKELELAFAIPDLDIEQKIRIILGYIPKFPEVNAKASALELSRILTVAHPTTAKAYAMYGDMLMQNNKFKEARPVFKRSIELDDQVYNVQEQLVRLDLGENDIDAALKDGQNALSLFPNQAWMNYLVGVAYLQKKNYAKALSYIKNTTSLELQDRELLSQCYSALGDCYHEQKDNAKSDEAYDKSLTYNPDNAYTLNNYAYYLSVRGERLDKAAQMSKHSNELQPNTASFEDTYAWILFRQKNYPEARVWIEKALVHDKDHSAVQEEHYGDIMFYLGDTNAAVENWKKAKQDGGKSQSLERKINERKYIE</sequence>
<dbReference type="SUPFAM" id="SSF48452">
    <property type="entry name" value="TPR-like"/>
    <property type="match status" value="2"/>
</dbReference>
<keyword evidence="4" id="KW-1185">Reference proteome</keyword>
<comment type="caution">
    <text evidence="3">The sequence shown here is derived from an EMBL/GenBank/DDBJ whole genome shotgun (WGS) entry which is preliminary data.</text>
</comment>
<accession>A0ABR9XBR0</accession>
<dbReference type="Proteomes" id="UP000632774">
    <property type="component" value="Unassembled WGS sequence"/>
</dbReference>
<name>A0ABR9XBR0_9SPHI</name>
<evidence type="ECO:0000256" key="2">
    <source>
        <dbReference type="SAM" id="MobiDB-lite"/>
    </source>
</evidence>
<keyword evidence="1" id="KW-0802">TPR repeat</keyword>
<protein>
    <submittedName>
        <fullName evidence="3">Tetratricopeptide repeat protein</fullName>
    </submittedName>
</protein>
<dbReference type="Pfam" id="PF13432">
    <property type="entry name" value="TPR_16"/>
    <property type="match status" value="2"/>
</dbReference>
<dbReference type="InterPro" id="IPR011990">
    <property type="entry name" value="TPR-like_helical_dom_sf"/>
</dbReference>
<dbReference type="SUPFAM" id="SSF81901">
    <property type="entry name" value="HCP-like"/>
    <property type="match status" value="1"/>
</dbReference>
<dbReference type="Pfam" id="PF14559">
    <property type="entry name" value="TPR_19"/>
    <property type="match status" value="1"/>
</dbReference>
<dbReference type="PANTHER" id="PTHR12558:SF13">
    <property type="entry name" value="CELL DIVISION CYCLE PROTEIN 27 HOMOLOG"/>
    <property type="match status" value="1"/>
</dbReference>
<dbReference type="SMART" id="SM00028">
    <property type="entry name" value="TPR"/>
    <property type="match status" value="11"/>
</dbReference>
<dbReference type="InterPro" id="IPR019734">
    <property type="entry name" value="TPR_rpt"/>
</dbReference>
<proteinExistence type="predicted"/>
<dbReference type="PANTHER" id="PTHR12558">
    <property type="entry name" value="CELL DIVISION CYCLE 16,23,27"/>
    <property type="match status" value="1"/>
</dbReference>
<organism evidence="3 4">
    <name type="scientific">Mucilaginibacter boryungensis</name>
    <dbReference type="NCBI Taxonomy" id="768480"/>
    <lineage>
        <taxon>Bacteria</taxon>
        <taxon>Pseudomonadati</taxon>
        <taxon>Bacteroidota</taxon>
        <taxon>Sphingobacteriia</taxon>
        <taxon>Sphingobacteriales</taxon>
        <taxon>Sphingobacteriaceae</taxon>
        <taxon>Mucilaginibacter</taxon>
    </lineage>
</organism>
<dbReference type="EMBL" id="JADFFM010000001">
    <property type="protein sequence ID" value="MBE9664778.1"/>
    <property type="molecule type" value="Genomic_DNA"/>
</dbReference>
<feature type="repeat" description="TPR" evidence="1">
    <location>
        <begin position="422"/>
        <end position="455"/>
    </location>
</feature>
<dbReference type="Gene3D" id="1.25.40.10">
    <property type="entry name" value="Tetratricopeptide repeat domain"/>
    <property type="match status" value="4"/>
</dbReference>
<reference evidence="3 4" key="1">
    <citation type="submission" date="2020-10" db="EMBL/GenBank/DDBJ databases">
        <title>Mucilaginibacter mali sp. nov., isolated from rhizosphere soil of apple orchard.</title>
        <authorList>
            <person name="Lee J.-S."/>
            <person name="Kim H.S."/>
            <person name="Kim J.-S."/>
        </authorList>
    </citation>
    <scope>NUCLEOTIDE SEQUENCE [LARGE SCALE GENOMIC DNA]</scope>
    <source>
        <strain evidence="3 4">KCTC 23157</strain>
    </source>
</reference>